<dbReference type="GO" id="GO:0005524">
    <property type="term" value="F:ATP binding"/>
    <property type="evidence" value="ECO:0007669"/>
    <property type="project" value="UniProtKB-KW"/>
</dbReference>
<dbReference type="PANTHER" id="PTHR43289">
    <property type="entry name" value="MITOGEN-ACTIVATED PROTEIN KINASE KINASE KINASE 20-RELATED"/>
    <property type="match status" value="1"/>
</dbReference>
<keyword evidence="9" id="KW-1185">Reference proteome</keyword>
<feature type="domain" description="Protein kinase" evidence="6">
    <location>
        <begin position="246"/>
        <end position="530"/>
    </location>
</feature>
<dbReference type="EMBL" id="OBQK01000002">
    <property type="protein sequence ID" value="SOC53720.1"/>
    <property type="molecule type" value="Genomic_DNA"/>
</dbReference>
<organism evidence="8 9">
    <name type="scientific">Ornithinimicrobium cerasi</name>
    <dbReference type="NCBI Taxonomy" id="2248773"/>
    <lineage>
        <taxon>Bacteria</taxon>
        <taxon>Bacillati</taxon>
        <taxon>Actinomycetota</taxon>
        <taxon>Actinomycetes</taxon>
        <taxon>Micrococcales</taxon>
        <taxon>Ornithinimicrobiaceae</taxon>
        <taxon>Ornithinimicrobium</taxon>
    </lineage>
</organism>
<dbReference type="Gene3D" id="1.10.510.10">
    <property type="entry name" value="Transferase(Phosphotransferase) domain 1"/>
    <property type="match status" value="2"/>
</dbReference>
<keyword evidence="3 8" id="KW-0418">Kinase</keyword>
<evidence type="ECO:0000256" key="1">
    <source>
        <dbReference type="ARBA" id="ARBA00022679"/>
    </source>
</evidence>
<keyword evidence="2" id="KW-0547">Nucleotide-binding</keyword>
<dbReference type="Pfam" id="PF08378">
    <property type="entry name" value="NERD"/>
    <property type="match status" value="1"/>
</dbReference>
<gene>
    <name evidence="8" type="ORF">SAMN05421879_10284</name>
</gene>
<dbReference type="PANTHER" id="PTHR43289:SF34">
    <property type="entry name" value="SERINE_THREONINE-PROTEIN KINASE YBDM-RELATED"/>
    <property type="match status" value="1"/>
</dbReference>
<dbReference type="InterPro" id="IPR011009">
    <property type="entry name" value="Kinase-like_dom_sf"/>
</dbReference>
<dbReference type="GO" id="GO:0004674">
    <property type="term" value="F:protein serine/threonine kinase activity"/>
    <property type="evidence" value="ECO:0007669"/>
    <property type="project" value="UniProtKB-KW"/>
</dbReference>
<evidence type="ECO:0000313" key="9">
    <source>
        <dbReference type="Proteomes" id="UP000219688"/>
    </source>
</evidence>
<dbReference type="InterPro" id="IPR000719">
    <property type="entry name" value="Prot_kinase_dom"/>
</dbReference>
<dbReference type="Pfam" id="PF00069">
    <property type="entry name" value="Pkinase"/>
    <property type="match status" value="2"/>
</dbReference>
<sequence length="1461" mass="157972">MTGRPVGTTPDPLARVAQDGISNDAGRGLGSVALSDERWVEVTPSQFVHETEALQTVRQLLPDHSPYRAWSNFEFRDNHGRWHEVDLLVLGRGRLHLVELKYYSGVLRGDEHRWLRDGKRAESSPLKLARRKAQYLATRLTDELLAAARQTGERIEDTRAIVPFVQESVFLHHPRFTVDMSETAAIGLFGPDDAENNSNLPGISRRLLEPPREGRAIGANQEQILCTLMERLGLVQRRERTAGSWIIEEALVGEGLGWQDWRAYHQVDQSQHARIRFRVPPPGASESTTRELRCLAQHEFATMRRLVHDGLLRPLDLVDSELGTGLVYPADDNLQRLDLWLAEQPQGVPLQTQLDLVRQVAEAVQYAHGNAVAHRDLSPEAIWVRSHTDGSVKVLVGDWHSAGLASPQTTLPGEGVTALHRAGSVDVIVEEEAAHAAYLAPEDTWQASANDRFRLDVFGVGALAYYVLTGQAPAPSAAALRERLRQQGGLDISPELPEASETLRSLVLAATRPSPSERIPDLATFLQRLAAAESDLQGSAEPDIDPLEARPGDLLGDGPFTLVRRLGQGSTAVGLLVDDAAAPDQPSRVLKVALDDAAANRLTAEAEVLAQLKGPRLVKLLEGPLTVGGRQALLLESAGEQTLAEAMRERTRLSLDLLLRYGSELLEALEALDRAGVDHRDIKPANLGVRTSRSGDKAKHLVLFDFSLTRAAASATDAGTPPYLDPFLAGEGRPRYDSHAERYAAAVVLFEMATGATPTYGDGSAHPASIPDDAAVTRAAFDPSIADAMVAFFTTALARDVTDRHHTVADMQREWEAAFSPAVTTVPDNADELADAATLDTLLAKAGLSARALSAIEPLGVETVGDLVAVDAVRLNHLSGAADVTRKEVKGRASQWRRRFADAVRGRAPATTAVSLPSPIDAADLLMAHTGKGRSAPRQALARLLLGVGTDLDAFATQAQLAAHLPTPVTPARATQLLGQLQDGWADNHRTRDLLVRLDHAVRERLHELGGVATVDELTFALLAAMTPRGMPYSRAEREEHRLVQGLLRAVLDRQRALVRAEAEDEAWHTRRRDGRMNLVAVDPTLLEVAESLGREADRLVATGAGEFRDQVVPADVVIERLDAALGRTADLPAALQDAGRRARLAAAVSTRAAASGAGELHHRDLPVASAVAHTLGGMASTQQLSPRSVQDRVRARFPSLAPLPDRPELDAVVVASGVPFVYDPDVRAYRSITGSADTTGLDTRQPTRVVVDVAPVSAAGVIGQRLRDSRSRRSFLALGVPGHRLERAVRVLTDDYGAVEVDLTEVLLGAVRTQAEAIGMKWATVQAADAAEPGSRPALGLAALVERALPAVTEAIDRAMDDSSDADRPVLLTEASPLARYDRLGVLTQWTDLTRPRQQAVWLVVPQLRHVHGPVLDGRPVRLNSPGQFLPLDTEWIDARDRLLASTSITSTTDDAGARA</sequence>
<reference evidence="9" key="1">
    <citation type="submission" date="2017-08" db="EMBL/GenBank/DDBJ databases">
        <authorList>
            <person name="Varghese N."/>
            <person name="Submissions S."/>
        </authorList>
    </citation>
    <scope>NUCLEOTIDE SEQUENCE [LARGE SCALE GENOMIC DNA]</scope>
    <source>
        <strain evidence="9">USBA17B2</strain>
    </source>
</reference>
<dbReference type="PROSITE" id="PS50965">
    <property type="entry name" value="NERD"/>
    <property type="match status" value="1"/>
</dbReference>
<evidence type="ECO:0000259" key="6">
    <source>
        <dbReference type="PROSITE" id="PS50011"/>
    </source>
</evidence>
<name>A0A285VI41_9MICO</name>
<dbReference type="SMART" id="SM00220">
    <property type="entry name" value="S_TKc"/>
    <property type="match status" value="1"/>
</dbReference>
<dbReference type="PROSITE" id="PS50011">
    <property type="entry name" value="PROTEIN_KINASE_DOM"/>
    <property type="match status" value="2"/>
</dbReference>
<accession>A0A285VI41</accession>
<dbReference type="InterPro" id="IPR049832">
    <property type="entry name" value="BREX_PglW"/>
</dbReference>
<dbReference type="SUPFAM" id="SSF56112">
    <property type="entry name" value="Protein kinase-like (PK-like)"/>
    <property type="match status" value="2"/>
</dbReference>
<evidence type="ECO:0000313" key="8">
    <source>
        <dbReference type="EMBL" id="SOC53720.1"/>
    </source>
</evidence>
<keyword evidence="4" id="KW-0067">ATP-binding</keyword>
<evidence type="ECO:0000256" key="5">
    <source>
        <dbReference type="SAM" id="MobiDB-lite"/>
    </source>
</evidence>
<evidence type="ECO:0000259" key="7">
    <source>
        <dbReference type="PROSITE" id="PS50965"/>
    </source>
</evidence>
<protein>
    <submittedName>
        <fullName evidence="8">Serine/threonine protein kinase</fullName>
    </submittedName>
</protein>
<feature type="domain" description="Protein kinase" evidence="6">
    <location>
        <begin position="560"/>
        <end position="816"/>
    </location>
</feature>
<dbReference type="NCBIfam" id="NF033442">
    <property type="entry name" value="BREX_PglW"/>
    <property type="match status" value="1"/>
</dbReference>
<feature type="region of interest" description="Disordered" evidence="5">
    <location>
        <begin position="1"/>
        <end position="22"/>
    </location>
</feature>
<evidence type="ECO:0000256" key="2">
    <source>
        <dbReference type="ARBA" id="ARBA00022741"/>
    </source>
</evidence>
<feature type="domain" description="NERD" evidence="7">
    <location>
        <begin position="45"/>
        <end position="159"/>
    </location>
</feature>
<evidence type="ECO:0000256" key="3">
    <source>
        <dbReference type="ARBA" id="ARBA00022777"/>
    </source>
</evidence>
<evidence type="ECO:0000256" key="4">
    <source>
        <dbReference type="ARBA" id="ARBA00022840"/>
    </source>
</evidence>
<dbReference type="InterPro" id="IPR011528">
    <property type="entry name" value="NERD"/>
</dbReference>
<dbReference type="Proteomes" id="UP000219688">
    <property type="component" value="Unassembled WGS sequence"/>
</dbReference>
<keyword evidence="1" id="KW-0808">Transferase</keyword>
<keyword evidence="8" id="KW-0723">Serine/threonine-protein kinase</keyword>
<proteinExistence type="predicted"/>